<proteinExistence type="predicted"/>
<organism evidence="2 3">
    <name type="scientific">Pseudorhizobium halotolerans</name>
    <dbReference type="NCBI Taxonomy" id="1233081"/>
    <lineage>
        <taxon>Bacteria</taxon>
        <taxon>Pseudomonadati</taxon>
        <taxon>Pseudomonadota</taxon>
        <taxon>Alphaproteobacteria</taxon>
        <taxon>Hyphomicrobiales</taxon>
        <taxon>Rhizobiaceae</taxon>
        <taxon>Rhizobium/Agrobacterium group</taxon>
        <taxon>Pseudorhizobium</taxon>
    </lineage>
</organism>
<dbReference type="CDD" id="cd07390">
    <property type="entry name" value="MPP_AQ1575"/>
    <property type="match status" value="1"/>
</dbReference>
<name>A0ABM8PMP2_9HYPH</name>
<dbReference type="Proteomes" id="UP000601041">
    <property type="component" value="Unassembled WGS sequence"/>
</dbReference>
<evidence type="ECO:0000313" key="2">
    <source>
        <dbReference type="EMBL" id="CAD7038309.1"/>
    </source>
</evidence>
<sequence>MEDRWRDWCVCCRMIYFTSDTHFSDPRVLAIDRRPFSSRAEHDEALIDLWNATVLPDDELWHLGDFMWARQGEPDMLLRRLNGRKHLIIGNNDPDTVIRATGWVSVQHYAEIRIGGQMLVLCHYPFRTWNQMGRKSMNLHGHSHGRLKPMRRQFDVGVDAREFRPVTLEDLTAGRRGTSGGGGDGQGG</sequence>
<gene>
    <name evidence="2" type="ORF">RHAB21_02772</name>
</gene>
<feature type="region of interest" description="Disordered" evidence="1">
    <location>
        <begin position="169"/>
        <end position="188"/>
    </location>
</feature>
<comment type="caution">
    <text evidence="2">The sequence shown here is derived from an EMBL/GenBank/DDBJ whole genome shotgun (WGS) entry which is preliminary data.</text>
</comment>
<dbReference type="GO" id="GO:0016787">
    <property type="term" value="F:hydrolase activity"/>
    <property type="evidence" value="ECO:0007669"/>
    <property type="project" value="UniProtKB-KW"/>
</dbReference>
<dbReference type="Gene3D" id="3.60.21.10">
    <property type="match status" value="1"/>
</dbReference>
<protein>
    <submittedName>
        <fullName evidence="2">Hydrolase</fullName>
    </submittedName>
</protein>
<evidence type="ECO:0000313" key="3">
    <source>
        <dbReference type="Proteomes" id="UP000601041"/>
    </source>
</evidence>
<evidence type="ECO:0000256" key="1">
    <source>
        <dbReference type="SAM" id="MobiDB-lite"/>
    </source>
</evidence>
<dbReference type="InterPro" id="IPR029052">
    <property type="entry name" value="Metallo-depent_PP-like"/>
</dbReference>
<keyword evidence="2" id="KW-0378">Hydrolase</keyword>
<feature type="compositionally biased region" description="Gly residues" evidence="1">
    <location>
        <begin position="177"/>
        <end position="188"/>
    </location>
</feature>
<reference evidence="2 3" key="1">
    <citation type="submission" date="2020-11" db="EMBL/GenBank/DDBJ databases">
        <authorList>
            <person name="Lassalle F."/>
        </authorList>
    </citation>
    <scope>NUCLEOTIDE SEQUENCE [LARGE SCALE GENOMIC DNA]</scope>
    <source>
        <strain evidence="2 3">AB21</strain>
    </source>
</reference>
<dbReference type="EMBL" id="CABFWE030000005">
    <property type="protein sequence ID" value="CAD7038309.1"/>
    <property type="molecule type" value="Genomic_DNA"/>
</dbReference>
<keyword evidence="3" id="KW-1185">Reference proteome</keyword>
<dbReference type="SUPFAM" id="SSF56300">
    <property type="entry name" value="Metallo-dependent phosphatases"/>
    <property type="match status" value="1"/>
</dbReference>
<accession>A0ABM8PMP2</accession>